<comment type="cofactor">
    <cofactor evidence="10">
        <name>Mg(2+)</name>
        <dbReference type="ChEBI" id="CHEBI:18420"/>
    </cofactor>
</comment>
<dbReference type="GO" id="GO:0000287">
    <property type="term" value="F:magnesium ion binding"/>
    <property type="evidence" value="ECO:0007669"/>
    <property type="project" value="UniProtKB-UniRule"/>
</dbReference>
<gene>
    <name evidence="10 12" type="primary">acpS</name>
    <name evidence="12" type="ORF">SZ25_00733</name>
</gene>
<accession>A0A0F5MN05</accession>
<dbReference type="FunFam" id="3.90.470.20:FF:000001">
    <property type="entry name" value="Holo-[acyl-carrier-protein] synthase"/>
    <property type="match status" value="1"/>
</dbReference>
<evidence type="ECO:0000256" key="7">
    <source>
        <dbReference type="ARBA" id="ARBA00023160"/>
    </source>
</evidence>
<dbReference type="AlphaFoldDB" id="A0A0F5MN05"/>
<evidence type="ECO:0000256" key="9">
    <source>
        <dbReference type="ARBA" id="ARBA00054726"/>
    </source>
</evidence>
<evidence type="ECO:0000256" key="2">
    <source>
        <dbReference type="ARBA" id="ARBA00022679"/>
    </source>
</evidence>
<evidence type="ECO:0000313" key="12">
    <source>
        <dbReference type="EMBL" id="KKB96180.1"/>
    </source>
</evidence>
<keyword evidence="7 10" id="KW-0275">Fatty acid biosynthesis</keyword>
<sequence length="131" mass="14521">MNNLNIVGIGNDIINITRIEKSIAKFGDKFITRIYTNNEIALAKKFTSSKKISSFYAKRFAAKEALVKAIGTGFRRGVSFTDIEILNNEDGKPVVNLFNELKTTLADTKIHISLSDDYPFAIATILICISS</sequence>
<evidence type="ECO:0000256" key="10">
    <source>
        <dbReference type="HAMAP-Rule" id="MF_00101"/>
    </source>
</evidence>
<comment type="function">
    <text evidence="9">Transfers the 4'-phosphopantetheine moiety from coenzyme A to the 'Ser-36' of acyl-carrier-protein.</text>
</comment>
<dbReference type="SUPFAM" id="SSF56214">
    <property type="entry name" value="4'-phosphopantetheinyl transferase"/>
    <property type="match status" value="1"/>
</dbReference>
<dbReference type="InterPro" id="IPR002582">
    <property type="entry name" value="ACPS"/>
</dbReference>
<keyword evidence="5 10" id="KW-0460">Magnesium</keyword>
<keyword evidence="2 10" id="KW-0808">Transferase</keyword>
<keyword evidence="6 10" id="KW-0443">Lipid metabolism</keyword>
<comment type="catalytic activity">
    <reaction evidence="8 10">
        <text>apo-[ACP] + CoA = holo-[ACP] + adenosine 3',5'-bisphosphate + H(+)</text>
        <dbReference type="Rhea" id="RHEA:12068"/>
        <dbReference type="Rhea" id="RHEA-COMP:9685"/>
        <dbReference type="Rhea" id="RHEA-COMP:9690"/>
        <dbReference type="ChEBI" id="CHEBI:15378"/>
        <dbReference type="ChEBI" id="CHEBI:29999"/>
        <dbReference type="ChEBI" id="CHEBI:57287"/>
        <dbReference type="ChEBI" id="CHEBI:58343"/>
        <dbReference type="ChEBI" id="CHEBI:64479"/>
        <dbReference type="EC" id="2.7.8.7"/>
    </reaction>
</comment>
<dbReference type="InterPro" id="IPR008278">
    <property type="entry name" value="4-PPantetheinyl_Trfase_dom"/>
</dbReference>
<evidence type="ECO:0000256" key="4">
    <source>
        <dbReference type="ARBA" id="ARBA00022832"/>
    </source>
</evidence>
<keyword evidence="1 10" id="KW-0444">Lipid biosynthesis</keyword>
<evidence type="ECO:0000313" key="13">
    <source>
        <dbReference type="Proteomes" id="UP000033358"/>
    </source>
</evidence>
<keyword evidence="3 10" id="KW-0479">Metal-binding</keyword>
<dbReference type="GO" id="GO:0006633">
    <property type="term" value="P:fatty acid biosynthetic process"/>
    <property type="evidence" value="ECO:0007669"/>
    <property type="project" value="UniProtKB-UniRule"/>
</dbReference>
<dbReference type="GO" id="GO:0008897">
    <property type="term" value="F:holo-[acyl-carrier-protein] synthase activity"/>
    <property type="evidence" value="ECO:0007669"/>
    <property type="project" value="UniProtKB-UniRule"/>
</dbReference>
<feature type="binding site" evidence="10">
    <location>
        <position position="64"/>
    </location>
    <ligand>
        <name>Mg(2+)</name>
        <dbReference type="ChEBI" id="CHEBI:18420"/>
    </ligand>
</feature>
<keyword evidence="4 10" id="KW-0276">Fatty acid metabolism</keyword>
<evidence type="ECO:0000256" key="3">
    <source>
        <dbReference type="ARBA" id="ARBA00022723"/>
    </source>
</evidence>
<dbReference type="InterPro" id="IPR037143">
    <property type="entry name" value="4-PPantetheinyl_Trfase_dom_sf"/>
</dbReference>
<proteinExistence type="inferred from homology"/>
<dbReference type="HAMAP" id="MF_00101">
    <property type="entry name" value="AcpS"/>
    <property type="match status" value="1"/>
</dbReference>
<dbReference type="EMBL" id="JYHA01000121">
    <property type="protein sequence ID" value="KKB96180.1"/>
    <property type="molecule type" value="Genomic_DNA"/>
</dbReference>
<evidence type="ECO:0000256" key="1">
    <source>
        <dbReference type="ARBA" id="ARBA00022516"/>
    </source>
</evidence>
<dbReference type="Pfam" id="PF01648">
    <property type="entry name" value="ACPS"/>
    <property type="match status" value="1"/>
</dbReference>
<keyword evidence="13" id="KW-1185">Reference proteome</keyword>
<keyword evidence="10" id="KW-0963">Cytoplasm</keyword>
<dbReference type="GO" id="GO:0005737">
    <property type="term" value="C:cytoplasm"/>
    <property type="evidence" value="ECO:0007669"/>
    <property type="project" value="UniProtKB-SubCell"/>
</dbReference>
<evidence type="ECO:0000256" key="6">
    <source>
        <dbReference type="ARBA" id="ARBA00023098"/>
    </source>
</evidence>
<name>A0A0F5MN05_9RICK</name>
<evidence type="ECO:0000259" key="11">
    <source>
        <dbReference type="Pfam" id="PF01648"/>
    </source>
</evidence>
<dbReference type="NCBIfam" id="TIGR00516">
    <property type="entry name" value="acpS"/>
    <property type="match status" value="1"/>
</dbReference>
<comment type="function">
    <text evidence="10">Transfers the 4'-phosphopantetheine moiety from coenzyme A to a Ser of acyl-carrier-protein.</text>
</comment>
<dbReference type="PATRIC" id="fig|1607817.3.peg.732"/>
<protein>
    <recommendedName>
        <fullName evidence="10">Holo-[acyl-carrier-protein] synthase</fullName>
        <shortName evidence="10">Holo-ACP synthase</shortName>
        <ecNumber evidence="10">2.7.8.7</ecNumber>
    </recommendedName>
    <alternativeName>
        <fullName evidence="10">4'-phosphopantetheinyl transferase AcpS</fullName>
    </alternativeName>
</protein>
<feature type="binding site" evidence="10">
    <location>
        <position position="12"/>
    </location>
    <ligand>
        <name>Mg(2+)</name>
        <dbReference type="ChEBI" id="CHEBI:18420"/>
    </ligand>
</feature>
<dbReference type="InterPro" id="IPR004568">
    <property type="entry name" value="Ppantetheine-prot_Trfase_dom"/>
</dbReference>
<organism evidence="12 13">
    <name type="scientific">Candidatus Arcanibacter lacustris</name>
    <dbReference type="NCBI Taxonomy" id="1607817"/>
    <lineage>
        <taxon>Bacteria</taxon>
        <taxon>Pseudomonadati</taxon>
        <taxon>Pseudomonadota</taxon>
        <taxon>Alphaproteobacteria</taxon>
        <taxon>Rickettsiales</taxon>
        <taxon>Candidatus Arcanibacter</taxon>
    </lineage>
</organism>
<dbReference type="Gene3D" id="3.90.470.20">
    <property type="entry name" value="4'-phosphopantetheinyl transferase domain"/>
    <property type="match status" value="1"/>
</dbReference>
<dbReference type="Proteomes" id="UP000033358">
    <property type="component" value="Unassembled WGS sequence"/>
</dbReference>
<evidence type="ECO:0000256" key="8">
    <source>
        <dbReference type="ARBA" id="ARBA00050875"/>
    </source>
</evidence>
<comment type="caution">
    <text evidence="12">The sequence shown here is derived from an EMBL/GenBank/DDBJ whole genome shotgun (WGS) entry which is preliminary data.</text>
</comment>
<comment type="subcellular location">
    <subcellularLocation>
        <location evidence="10">Cytoplasm</location>
    </subcellularLocation>
</comment>
<dbReference type="EC" id="2.7.8.7" evidence="10"/>
<dbReference type="NCBIfam" id="TIGR00556">
    <property type="entry name" value="pantethn_trn"/>
    <property type="match status" value="1"/>
</dbReference>
<evidence type="ECO:0000256" key="5">
    <source>
        <dbReference type="ARBA" id="ARBA00022842"/>
    </source>
</evidence>
<reference evidence="12 13" key="1">
    <citation type="submission" date="2015-02" db="EMBL/GenBank/DDBJ databases">
        <title>Single cell genomics of a rare environmental alphaproteobacterium provides unique insights into Rickettsiaceae evolution.</title>
        <authorList>
            <person name="Martijn J."/>
            <person name="Schulz F."/>
            <person name="Zaremba-Niedzwiedzka K."/>
            <person name="Viklund J."/>
            <person name="Stepanauskas R."/>
            <person name="Andersson S.G.E."/>
            <person name="Horn M."/>
            <person name="Guy L."/>
            <person name="Ettema T.J.G."/>
        </authorList>
    </citation>
    <scope>NUCLEOTIDE SEQUENCE [LARGE SCALE GENOMIC DNA]</scope>
    <source>
        <strain evidence="12 13">SCGC AAA041-L04</strain>
    </source>
</reference>
<feature type="domain" description="4'-phosphopantetheinyl transferase" evidence="11">
    <location>
        <begin position="8"/>
        <end position="123"/>
    </location>
</feature>
<comment type="similarity">
    <text evidence="10">Belongs to the P-Pant transferase superfamily. AcpS family.</text>
</comment>